<gene>
    <name evidence="7" type="ORF">SAMN04488079_104142</name>
</gene>
<dbReference type="GO" id="GO:0006260">
    <property type="term" value="P:DNA replication"/>
    <property type="evidence" value="ECO:0007669"/>
    <property type="project" value="UniProtKB-KW"/>
</dbReference>
<keyword evidence="2" id="KW-0235">DNA replication</keyword>
<dbReference type="SUPFAM" id="SSF56091">
    <property type="entry name" value="DNA ligase/mRNA capping enzyme, catalytic domain"/>
    <property type="match status" value="1"/>
</dbReference>
<dbReference type="SUPFAM" id="SSF50249">
    <property type="entry name" value="Nucleic acid-binding proteins"/>
    <property type="match status" value="1"/>
</dbReference>
<dbReference type="Pfam" id="PF14743">
    <property type="entry name" value="DNA_ligase_OB_2"/>
    <property type="match status" value="1"/>
</dbReference>
<name>A0A1I3WFH0_9GAMM</name>
<dbReference type="RefSeq" id="WP_091711988.1">
    <property type="nucleotide sequence ID" value="NZ_FOSH01000004.1"/>
</dbReference>
<evidence type="ECO:0000256" key="4">
    <source>
        <dbReference type="ARBA" id="ARBA00023204"/>
    </source>
</evidence>
<dbReference type="InterPro" id="IPR050326">
    <property type="entry name" value="NAD_dep_DNA_ligaseB"/>
</dbReference>
<evidence type="ECO:0000313" key="8">
    <source>
        <dbReference type="Proteomes" id="UP000198924"/>
    </source>
</evidence>
<dbReference type="AlphaFoldDB" id="A0A1I3WFH0"/>
<dbReference type="InterPro" id="IPR012340">
    <property type="entry name" value="NA-bd_OB-fold"/>
</dbReference>
<dbReference type="OrthoDB" id="9782700at2"/>
<reference evidence="8" key="1">
    <citation type="submission" date="2016-10" db="EMBL/GenBank/DDBJ databases">
        <authorList>
            <person name="Varghese N."/>
            <person name="Submissions S."/>
        </authorList>
    </citation>
    <scope>NUCLEOTIDE SEQUENCE [LARGE SCALE GENOMIC DNA]</scope>
    <source>
        <strain evidence="8">DSM 11578</strain>
    </source>
</reference>
<evidence type="ECO:0000256" key="3">
    <source>
        <dbReference type="ARBA" id="ARBA00022763"/>
    </source>
</evidence>
<dbReference type="EMBL" id="FOSH01000004">
    <property type="protein sequence ID" value="SFK05181.1"/>
    <property type="molecule type" value="Genomic_DNA"/>
</dbReference>
<organism evidence="7 8">
    <name type="scientific">Methylophaga sulfidovorans</name>
    <dbReference type="NCBI Taxonomy" id="45496"/>
    <lineage>
        <taxon>Bacteria</taxon>
        <taxon>Pseudomonadati</taxon>
        <taxon>Pseudomonadota</taxon>
        <taxon>Gammaproteobacteria</taxon>
        <taxon>Thiotrichales</taxon>
        <taxon>Piscirickettsiaceae</taxon>
        <taxon>Methylophaga</taxon>
    </lineage>
</organism>
<dbReference type="CDD" id="cd07896">
    <property type="entry name" value="Adenylation_kDNA_ligase_like"/>
    <property type="match status" value="1"/>
</dbReference>
<dbReference type="GO" id="GO:0016874">
    <property type="term" value="F:ligase activity"/>
    <property type="evidence" value="ECO:0007669"/>
    <property type="project" value="UniProtKB-KW"/>
</dbReference>
<evidence type="ECO:0000313" key="7">
    <source>
        <dbReference type="EMBL" id="SFK05181.1"/>
    </source>
</evidence>
<sequence length="288" mass="32384">MQLIKCYITVVLIFTLLSLNGPIHAAQTMPPVQLASVYKPDTAEPVSAYLVSEKFDGVRAIWTGKQLLTRSGNIINAPDWFTAPLPDVWLDGELWTKHQDFARLSGIIRTQIPDDEAWQKVSYRVFDMPDPELPFEKRYQNYTSLITKLNLPHIKPVKQYRLASNTALQDLLQDKIEQGAEGLILHLASAKHQGGRTQALLKFKPYEDAEATVIAHLPGKGKYTNQLGALRVKNQQGQVFSIGSGLSDQDRINPPPIGSVITYRYQGFTKTGLPRFARFLRVRETALD</sequence>
<dbReference type="STRING" id="45496.SAMN04488079_104142"/>
<keyword evidence="5" id="KW-0732">Signal</keyword>
<keyword evidence="4" id="KW-0234">DNA repair</keyword>
<dbReference type="PANTHER" id="PTHR47810:SF1">
    <property type="entry name" value="DNA LIGASE B"/>
    <property type="match status" value="1"/>
</dbReference>
<dbReference type="Gene3D" id="3.30.470.30">
    <property type="entry name" value="DNA ligase/mRNA capping enzyme"/>
    <property type="match status" value="1"/>
</dbReference>
<keyword evidence="1 7" id="KW-0436">Ligase</keyword>
<evidence type="ECO:0000259" key="6">
    <source>
        <dbReference type="Pfam" id="PF14743"/>
    </source>
</evidence>
<evidence type="ECO:0000256" key="2">
    <source>
        <dbReference type="ARBA" id="ARBA00022705"/>
    </source>
</evidence>
<feature type="signal peptide" evidence="5">
    <location>
        <begin position="1"/>
        <end position="25"/>
    </location>
</feature>
<keyword evidence="3" id="KW-0227">DNA damage</keyword>
<dbReference type="CDD" id="cd08041">
    <property type="entry name" value="OBF_kDNA_ligase_like"/>
    <property type="match status" value="1"/>
</dbReference>
<dbReference type="Proteomes" id="UP000198924">
    <property type="component" value="Unassembled WGS sequence"/>
</dbReference>
<feature type="domain" description="DNA ligase OB-like" evidence="6">
    <location>
        <begin position="218"/>
        <end position="283"/>
    </location>
</feature>
<dbReference type="Gene3D" id="2.40.50.140">
    <property type="entry name" value="Nucleic acid-binding proteins"/>
    <property type="match status" value="1"/>
</dbReference>
<evidence type="ECO:0000256" key="1">
    <source>
        <dbReference type="ARBA" id="ARBA00022598"/>
    </source>
</evidence>
<dbReference type="GO" id="GO:0006281">
    <property type="term" value="P:DNA repair"/>
    <property type="evidence" value="ECO:0007669"/>
    <property type="project" value="UniProtKB-KW"/>
</dbReference>
<dbReference type="PANTHER" id="PTHR47810">
    <property type="entry name" value="DNA LIGASE"/>
    <property type="match status" value="1"/>
</dbReference>
<feature type="chain" id="PRO_5011601145" evidence="5">
    <location>
        <begin position="26"/>
        <end position="288"/>
    </location>
</feature>
<protein>
    <submittedName>
        <fullName evidence="7">DNA ligase-1</fullName>
    </submittedName>
</protein>
<proteinExistence type="predicted"/>
<dbReference type="Gene3D" id="3.30.1490.70">
    <property type="match status" value="1"/>
</dbReference>
<dbReference type="NCBIfam" id="NF006592">
    <property type="entry name" value="PRK09125.1"/>
    <property type="match status" value="1"/>
</dbReference>
<evidence type="ECO:0000256" key="5">
    <source>
        <dbReference type="SAM" id="SignalP"/>
    </source>
</evidence>
<accession>A0A1I3WFH0</accession>
<keyword evidence="8" id="KW-1185">Reference proteome</keyword>
<dbReference type="InterPro" id="IPR029319">
    <property type="entry name" value="DNA_ligase_OB"/>
</dbReference>